<dbReference type="KEGG" id="bar:GBAA_0892"/>
<accession>Q6KWI8</accession>
<evidence type="ECO:0000313" key="2">
    <source>
        <dbReference type="Proteomes" id="UP000000594"/>
    </source>
</evidence>
<reference evidence="1 2" key="1">
    <citation type="journal article" date="2009" name="J. Bacteriol.">
        <title>The complete genome sequence of Bacillus anthracis Ames 'Ancestor'.</title>
        <authorList>
            <person name="Ravel J."/>
            <person name="Jiang L."/>
            <person name="Stanley S.T."/>
            <person name="Wilson M.R."/>
            <person name="Decker R.S."/>
            <person name="Read T.D."/>
            <person name="Worsham P."/>
            <person name="Keim P.S."/>
            <person name="Salzberg S.L."/>
            <person name="Fraser-Liggett C.M."/>
            <person name="Rasko D.A."/>
        </authorList>
    </citation>
    <scope>NUCLEOTIDE SEQUENCE [LARGE SCALE GENOMIC DNA]</scope>
    <source>
        <strain evidence="2">Ames ancestor</strain>
    </source>
</reference>
<dbReference type="Proteomes" id="UP000000594">
    <property type="component" value="Chromosome"/>
</dbReference>
<accession>A0A0F7RLH9</accession>
<gene>
    <name evidence="1" type="ordered locus">GBAA_0892</name>
</gene>
<accession>E9QZA5</accession>
<organism evidence="1 2">
    <name type="scientific">Bacillus anthracis</name>
    <name type="common">anthrax bacterium</name>
    <dbReference type="NCBI Taxonomy" id="1392"/>
    <lineage>
        <taxon>Bacteria</taxon>
        <taxon>Bacillati</taxon>
        <taxon>Bacillota</taxon>
        <taxon>Bacilli</taxon>
        <taxon>Bacillales</taxon>
        <taxon>Bacillaceae</taxon>
        <taxon>Bacillus</taxon>
        <taxon>Bacillus cereus group</taxon>
    </lineage>
</organism>
<sequence length="39" mass="4340">MQSAKNLIKRVKPIVTEAERSSIQIDAASFYSISKSTIK</sequence>
<dbReference type="AlphaFoldDB" id="A0A0F7RLH9"/>
<accession>Q81UI0</accession>
<keyword evidence="2" id="KW-1185">Reference proteome</keyword>
<evidence type="ECO:0000313" key="1">
    <source>
        <dbReference type="EMBL" id="AAT30002.1"/>
    </source>
</evidence>
<name>A0A0F7RLH9_BACAN</name>
<dbReference type="EMBL" id="AE017334">
    <property type="protein sequence ID" value="AAT30002.1"/>
    <property type="molecule type" value="Genomic_DNA"/>
</dbReference>
<protein>
    <submittedName>
        <fullName evidence="1">Uncharacterized protein</fullName>
    </submittedName>
</protein>
<proteinExistence type="predicted"/>